<reference evidence="1" key="1">
    <citation type="journal article" date="2015" name="Nature">
        <title>Complex archaea that bridge the gap between prokaryotes and eukaryotes.</title>
        <authorList>
            <person name="Spang A."/>
            <person name="Saw J.H."/>
            <person name="Jorgensen S.L."/>
            <person name="Zaremba-Niedzwiedzka K."/>
            <person name="Martijn J."/>
            <person name="Lind A.E."/>
            <person name="van Eijk R."/>
            <person name="Schleper C."/>
            <person name="Guy L."/>
            <person name="Ettema T.J."/>
        </authorList>
    </citation>
    <scope>NUCLEOTIDE SEQUENCE</scope>
</reference>
<sequence>MKRTYSKIGLSLAATLLAVSVSHASVVISAASVTPGLITTAKLADGAVTTPKINQDAVIEVKILDLNVTERKLADSAVTSSKLHAEALSPITLDKANGRVGIGEAAPAARLEIKPQEATLFTLQSSSQNGTAIFTVDREGNLELNSRPITAGIIISTTSGSGFAHEMSGTYVVVLSTGVTVTAEPFFFCCQMTTTGGAGSETFFAQLRYDSTDIGPEWKRDTSSTDSGSLRAISGAQTLAAGHYQFKLQMKAATGGSTDIAGPAVCTIFQN</sequence>
<organism evidence="1">
    <name type="scientific">marine sediment metagenome</name>
    <dbReference type="NCBI Taxonomy" id="412755"/>
    <lineage>
        <taxon>unclassified sequences</taxon>
        <taxon>metagenomes</taxon>
        <taxon>ecological metagenomes</taxon>
    </lineage>
</organism>
<gene>
    <name evidence="1" type="ORF">LCGC14_0915030</name>
</gene>
<protein>
    <submittedName>
        <fullName evidence="1">Uncharacterized protein</fullName>
    </submittedName>
</protein>
<dbReference type="EMBL" id="LAZR01003060">
    <property type="protein sequence ID" value="KKN22453.1"/>
    <property type="molecule type" value="Genomic_DNA"/>
</dbReference>
<accession>A0A0F9RZ89</accession>
<name>A0A0F9RZ89_9ZZZZ</name>
<evidence type="ECO:0000313" key="1">
    <source>
        <dbReference type="EMBL" id="KKN22453.1"/>
    </source>
</evidence>
<comment type="caution">
    <text evidence="1">The sequence shown here is derived from an EMBL/GenBank/DDBJ whole genome shotgun (WGS) entry which is preliminary data.</text>
</comment>
<proteinExistence type="predicted"/>
<dbReference type="AlphaFoldDB" id="A0A0F9RZ89"/>